<dbReference type="OrthoDB" id="9809956at2"/>
<evidence type="ECO:0000256" key="4">
    <source>
        <dbReference type="ARBA" id="ARBA00023080"/>
    </source>
</evidence>
<dbReference type="NCBIfam" id="TIGR00576">
    <property type="entry name" value="dut"/>
    <property type="match status" value="1"/>
</dbReference>
<sequence>MNSQIVIQYRIVSPYASSEFLPKPQTEGAAGADLYACLPEPLLLQPQQRVRIPTGIAIEMPDNNCVGLIFARSGHAWRYGLGLPNGVGVIDSDYRGELQVLLQNFGDQPVSIQSGDRVAQIVFLPIFHAHWVLSASLSPTERGKGGFGSTGES</sequence>
<dbReference type="InterPro" id="IPR029054">
    <property type="entry name" value="dUTPase-like"/>
</dbReference>
<dbReference type="PANTHER" id="PTHR11241">
    <property type="entry name" value="DEOXYURIDINE 5'-TRIPHOSPHATE NUCLEOTIDOHYDROLASE"/>
    <property type="match status" value="1"/>
</dbReference>
<dbReference type="EC" id="3.6.1.23" evidence="2"/>
<evidence type="ECO:0000256" key="5">
    <source>
        <dbReference type="ARBA" id="ARBA00047686"/>
    </source>
</evidence>
<evidence type="ECO:0000313" key="8">
    <source>
        <dbReference type="Proteomes" id="UP000184016"/>
    </source>
</evidence>
<dbReference type="CDD" id="cd07557">
    <property type="entry name" value="trimeric_dUTPase"/>
    <property type="match status" value="1"/>
</dbReference>
<dbReference type="PANTHER" id="PTHR11241:SF0">
    <property type="entry name" value="DEOXYURIDINE 5'-TRIPHOSPHATE NUCLEOTIDOHYDROLASE"/>
    <property type="match status" value="1"/>
</dbReference>
<organism evidence="7 8">
    <name type="scientific">Alicyclobacillus tolerans</name>
    <dbReference type="NCBI Taxonomy" id="90970"/>
    <lineage>
        <taxon>Bacteria</taxon>
        <taxon>Bacillati</taxon>
        <taxon>Bacillota</taxon>
        <taxon>Bacilli</taxon>
        <taxon>Bacillales</taxon>
        <taxon>Alicyclobacillaceae</taxon>
        <taxon>Alicyclobacillus</taxon>
    </lineage>
</organism>
<dbReference type="STRING" id="1830138.SAMN05443507_11225"/>
<dbReference type="InterPro" id="IPR008181">
    <property type="entry name" value="dUTPase"/>
</dbReference>
<name>A0A1M6RIZ1_9BACL</name>
<proteinExistence type="inferred from homology"/>
<feature type="domain" description="dUTPase-like" evidence="6">
    <location>
        <begin position="21"/>
        <end position="151"/>
    </location>
</feature>
<reference evidence="8" key="1">
    <citation type="submission" date="2016-11" db="EMBL/GenBank/DDBJ databases">
        <authorList>
            <person name="Varghese N."/>
            <person name="Submissions S."/>
        </authorList>
    </citation>
    <scope>NUCLEOTIDE SEQUENCE [LARGE SCALE GENOMIC DNA]</scope>
    <source>
        <strain evidence="8">USBA-503</strain>
    </source>
</reference>
<accession>A0A1M6RIZ1</accession>
<dbReference type="Gene3D" id="2.70.40.10">
    <property type="match status" value="1"/>
</dbReference>
<evidence type="ECO:0000256" key="2">
    <source>
        <dbReference type="ARBA" id="ARBA00012379"/>
    </source>
</evidence>
<dbReference type="GO" id="GO:0046081">
    <property type="term" value="P:dUTP catabolic process"/>
    <property type="evidence" value="ECO:0007669"/>
    <property type="project" value="InterPro"/>
</dbReference>
<dbReference type="Proteomes" id="UP000184016">
    <property type="component" value="Unassembled WGS sequence"/>
</dbReference>
<evidence type="ECO:0000259" key="6">
    <source>
        <dbReference type="Pfam" id="PF00692"/>
    </source>
</evidence>
<evidence type="ECO:0000313" key="7">
    <source>
        <dbReference type="EMBL" id="SHK32338.1"/>
    </source>
</evidence>
<keyword evidence="4" id="KW-0546">Nucleotide metabolism</keyword>
<keyword evidence="3 7" id="KW-0378">Hydrolase</keyword>
<dbReference type="GO" id="GO:0004170">
    <property type="term" value="F:dUTP diphosphatase activity"/>
    <property type="evidence" value="ECO:0007669"/>
    <property type="project" value="UniProtKB-EC"/>
</dbReference>
<dbReference type="NCBIfam" id="NF001862">
    <property type="entry name" value="PRK00601.1"/>
    <property type="match status" value="1"/>
</dbReference>
<dbReference type="InterPro" id="IPR033704">
    <property type="entry name" value="dUTPase_trimeric"/>
</dbReference>
<evidence type="ECO:0000256" key="3">
    <source>
        <dbReference type="ARBA" id="ARBA00022801"/>
    </source>
</evidence>
<comment type="similarity">
    <text evidence="1">Belongs to the dUTPase family.</text>
</comment>
<dbReference type="Pfam" id="PF00692">
    <property type="entry name" value="dUTPase"/>
    <property type="match status" value="1"/>
</dbReference>
<keyword evidence="8" id="KW-1185">Reference proteome</keyword>
<dbReference type="EMBL" id="FRAF01000012">
    <property type="protein sequence ID" value="SHK32338.1"/>
    <property type="molecule type" value="Genomic_DNA"/>
</dbReference>
<dbReference type="AlphaFoldDB" id="A0A1M6RIZ1"/>
<dbReference type="GO" id="GO:0006226">
    <property type="term" value="P:dUMP biosynthetic process"/>
    <property type="evidence" value="ECO:0007669"/>
    <property type="project" value="InterPro"/>
</dbReference>
<dbReference type="GO" id="GO:0000287">
    <property type="term" value="F:magnesium ion binding"/>
    <property type="evidence" value="ECO:0007669"/>
    <property type="project" value="InterPro"/>
</dbReference>
<gene>
    <name evidence="7" type="ORF">SAMN05443507_11225</name>
</gene>
<dbReference type="InterPro" id="IPR036157">
    <property type="entry name" value="dUTPase-like_sf"/>
</dbReference>
<protein>
    <recommendedName>
        <fullName evidence="2">dUTP diphosphatase</fullName>
        <ecNumber evidence="2">3.6.1.23</ecNumber>
    </recommendedName>
</protein>
<dbReference type="SUPFAM" id="SSF51283">
    <property type="entry name" value="dUTPase-like"/>
    <property type="match status" value="1"/>
</dbReference>
<comment type="catalytic activity">
    <reaction evidence="5">
        <text>dUTP + H2O = dUMP + diphosphate + H(+)</text>
        <dbReference type="Rhea" id="RHEA:10248"/>
        <dbReference type="ChEBI" id="CHEBI:15377"/>
        <dbReference type="ChEBI" id="CHEBI:15378"/>
        <dbReference type="ChEBI" id="CHEBI:33019"/>
        <dbReference type="ChEBI" id="CHEBI:61555"/>
        <dbReference type="ChEBI" id="CHEBI:246422"/>
        <dbReference type="EC" id="3.6.1.23"/>
    </reaction>
</comment>
<evidence type="ECO:0000256" key="1">
    <source>
        <dbReference type="ARBA" id="ARBA00006581"/>
    </source>
</evidence>